<dbReference type="PANTHER" id="PTHR35305:SF2">
    <property type="entry name" value="FAD-BINDING PROTEIN"/>
    <property type="match status" value="1"/>
</dbReference>
<evidence type="ECO:0000313" key="4">
    <source>
        <dbReference type="Proteomes" id="UP000827721"/>
    </source>
</evidence>
<evidence type="ECO:0000259" key="2">
    <source>
        <dbReference type="Pfam" id="PF25071"/>
    </source>
</evidence>
<gene>
    <name evidence="3" type="ORF">JRO89_XSUnG0181500</name>
</gene>
<evidence type="ECO:0000256" key="1">
    <source>
        <dbReference type="SAM" id="SignalP"/>
    </source>
</evidence>
<reference evidence="3 4" key="1">
    <citation type="submission" date="2021-02" db="EMBL/GenBank/DDBJ databases">
        <title>Plant Genome Project.</title>
        <authorList>
            <person name="Zhang R.-G."/>
        </authorList>
    </citation>
    <scope>NUCLEOTIDE SEQUENCE [LARGE SCALE GENOMIC DNA]</scope>
    <source>
        <tissue evidence="3">Leaves</tissue>
    </source>
</reference>
<proteinExistence type="predicted"/>
<dbReference type="Pfam" id="PF25071">
    <property type="entry name" value="DUF7795"/>
    <property type="match status" value="1"/>
</dbReference>
<feature type="signal peptide" evidence="1">
    <location>
        <begin position="1"/>
        <end position="16"/>
    </location>
</feature>
<protein>
    <recommendedName>
        <fullName evidence="2">DUF7795 domain-containing protein</fullName>
    </recommendedName>
</protein>
<keyword evidence="4" id="KW-1185">Reference proteome</keyword>
<organism evidence="3 4">
    <name type="scientific">Xanthoceras sorbifolium</name>
    <dbReference type="NCBI Taxonomy" id="99658"/>
    <lineage>
        <taxon>Eukaryota</taxon>
        <taxon>Viridiplantae</taxon>
        <taxon>Streptophyta</taxon>
        <taxon>Embryophyta</taxon>
        <taxon>Tracheophyta</taxon>
        <taxon>Spermatophyta</taxon>
        <taxon>Magnoliopsida</taxon>
        <taxon>eudicotyledons</taxon>
        <taxon>Gunneridae</taxon>
        <taxon>Pentapetalae</taxon>
        <taxon>rosids</taxon>
        <taxon>malvids</taxon>
        <taxon>Sapindales</taxon>
        <taxon>Sapindaceae</taxon>
        <taxon>Xanthoceroideae</taxon>
        <taxon>Xanthoceras</taxon>
    </lineage>
</organism>
<sequence length="179" mass="20663">MLSVLFFLLFFYVGHQSELFLPWVRFWSSLLYFTLNVLNVRAEVRTSLVGLHDHLIKARSILNELECLLEGVSAAIQTANKCFLPLWEKDLSNGLDQQNTSEKDSSISSHLQEPEVTDFAALMGIIYSMVKQDYVMQERIVTSLNLESLSGELESYCMMWSLHPFINEEIMHQAWKLIP</sequence>
<dbReference type="PANTHER" id="PTHR35305">
    <property type="entry name" value="FAD-BINDING PROTEIN"/>
    <property type="match status" value="1"/>
</dbReference>
<feature type="chain" id="PRO_5047168889" description="DUF7795 domain-containing protein" evidence="1">
    <location>
        <begin position="17"/>
        <end position="179"/>
    </location>
</feature>
<comment type="caution">
    <text evidence="3">The sequence shown here is derived from an EMBL/GenBank/DDBJ whole genome shotgun (WGS) entry which is preliminary data.</text>
</comment>
<accession>A0ABQ8GXG8</accession>
<evidence type="ECO:0000313" key="3">
    <source>
        <dbReference type="EMBL" id="KAH7511663.1"/>
    </source>
</evidence>
<keyword evidence="1" id="KW-0732">Signal</keyword>
<dbReference type="Proteomes" id="UP000827721">
    <property type="component" value="Unassembled WGS sequence"/>
</dbReference>
<dbReference type="EMBL" id="JAFEMO010000504">
    <property type="protein sequence ID" value="KAH7511663.1"/>
    <property type="molecule type" value="Genomic_DNA"/>
</dbReference>
<name>A0ABQ8GXG8_9ROSI</name>
<dbReference type="InterPro" id="IPR056697">
    <property type="entry name" value="DUF7795"/>
</dbReference>
<feature type="domain" description="DUF7795" evidence="2">
    <location>
        <begin position="43"/>
        <end position="80"/>
    </location>
</feature>